<reference evidence="2 3" key="1">
    <citation type="journal article" date="2014" name="Genome Announc.">
        <title>Draft Genome Sequences of Marinobacter similis A3d10T and Marinobacter salarius R9SW1T.</title>
        <authorList>
            <person name="Ivanova E.P."/>
            <person name="Ng H.J."/>
            <person name="Webb H.K."/>
            <person name="Feng G."/>
            <person name="Oshima K."/>
            <person name="Hattori M."/>
            <person name="Ohkuma M."/>
            <person name="Sergeev A.F."/>
            <person name="Mikhailov V.V."/>
            <person name="Crawford R.J."/>
            <person name="Sawabe T."/>
        </authorList>
    </citation>
    <scope>NUCLEOTIDE SEQUENCE [LARGE SCALE GENOMIC DNA]</scope>
    <source>
        <strain evidence="2 3">A3d10</strain>
    </source>
</reference>
<keyword evidence="1" id="KW-0732">Signal</keyword>
<dbReference type="Proteomes" id="UP000061489">
    <property type="component" value="Chromosome"/>
</dbReference>
<dbReference type="RefSeq" id="WP_041339266.1">
    <property type="nucleotide sequence ID" value="NZ_CP007151.1"/>
</dbReference>
<name>W5YM85_9GAMM</name>
<dbReference type="AlphaFoldDB" id="W5YM85"/>
<evidence type="ECO:0008006" key="4">
    <source>
        <dbReference type="Google" id="ProtNLM"/>
    </source>
</evidence>
<feature type="signal peptide" evidence="1">
    <location>
        <begin position="1"/>
        <end position="22"/>
    </location>
</feature>
<dbReference type="EMBL" id="CP007151">
    <property type="protein sequence ID" value="AHI30004.1"/>
    <property type="molecule type" value="Genomic_DNA"/>
</dbReference>
<dbReference type="KEGG" id="msx:AU14_04670"/>
<keyword evidence="3" id="KW-1185">Reference proteome</keyword>
<protein>
    <recommendedName>
        <fullName evidence="4">DUF4440 domain-containing protein</fullName>
    </recommendedName>
</protein>
<sequence length="148" mass="16481">MRPTLPLFALPWLVTASISTSADSIANREDIRQQTGAFMDMIASGRIIAAYNSVRPVLAGPSDSHENAAKEAATYLQQLRQSIGEPVGSSRVQTEIIADDFTRETWLQKFESAAIAWQFTYYQAGGNGWQLTNIRYSTNLDNLYRTSE</sequence>
<evidence type="ECO:0000313" key="3">
    <source>
        <dbReference type="Proteomes" id="UP000061489"/>
    </source>
</evidence>
<feature type="chain" id="PRO_5004876665" description="DUF4440 domain-containing protein" evidence="1">
    <location>
        <begin position="23"/>
        <end position="148"/>
    </location>
</feature>
<proteinExistence type="predicted"/>
<gene>
    <name evidence="2" type="ORF">AU14_04670</name>
</gene>
<dbReference type="HOGENOM" id="CLU_146657_0_0_6"/>
<evidence type="ECO:0000313" key="2">
    <source>
        <dbReference type="EMBL" id="AHI30004.1"/>
    </source>
</evidence>
<evidence type="ECO:0000256" key="1">
    <source>
        <dbReference type="SAM" id="SignalP"/>
    </source>
</evidence>
<accession>W5YM85</accession>
<dbReference type="OrthoDB" id="6365263at2"/>
<organism evidence="2 3">
    <name type="scientific">Marinobacter similis</name>
    <dbReference type="NCBI Taxonomy" id="1420916"/>
    <lineage>
        <taxon>Bacteria</taxon>
        <taxon>Pseudomonadati</taxon>
        <taxon>Pseudomonadota</taxon>
        <taxon>Gammaproteobacteria</taxon>
        <taxon>Pseudomonadales</taxon>
        <taxon>Marinobacteraceae</taxon>
        <taxon>Marinobacter</taxon>
    </lineage>
</organism>